<dbReference type="RefSeq" id="XP_033696930.1">
    <property type="nucleotide sequence ID" value="XM_033841039.1"/>
</dbReference>
<evidence type="ECO:0000313" key="2">
    <source>
        <dbReference type="RefSeq" id="XP_033696930.1"/>
    </source>
</evidence>
<accession>A0A6J3Q3N9</accession>
<proteinExistence type="predicted"/>
<dbReference type="CTD" id="100303755"/>
<dbReference type="AlphaFoldDB" id="A0A6J3Q3N9"/>
<dbReference type="Proteomes" id="UP000245320">
    <property type="component" value="Chromosome 15"/>
</dbReference>
<keyword evidence="1" id="KW-1185">Reference proteome</keyword>
<sequence>MPAIPRPYRKPRLPRNLGVARRSALDCSRLAAAGALRSRGRAWPAPATARARRRLWAWGTGSGGRGGRRWNVGELEGGAGPLGGADGGHRGGRAYEAAAGPAGAVLSTLHTSALIITGAQQNQQGFVTE</sequence>
<reference evidence="2" key="1">
    <citation type="submission" date="2025-08" db="UniProtKB">
        <authorList>
            <consortium name="RefSeq"/>
        </authorList>
    </citation>
    <scope>IDENTIFICATION</scope>
    <source>
        <tissue evidence="2">Spleen</tissue>
    </source>
</reference>
<gene>
    <name evidence="2" type="primary">LOC109548705</name>
</gene>
<name>A0A6J3Q3N9_TURTR</name>
<protein>
    <submittedName>
        <fullName evidence="2">Uncharacterized protein LOC109548705 isoform X1</fullName>
    </submittedName>
</protein>
<organism evidence="1 2">
    <name type="scientific">Tursiops truncatus</name>
    <name type="common">Atlantic bottle-nosed dolphin</name>
    <name type="synonym">Delphinus truncatus</name>
    <dbReference type="NCBI Taxonomy" id="9739"/>
    <lineage>
        <taxon>Eukaryota</taxon>
        <taxon>Metazoa</taxon>
        <taxon>Chordata</taxon>
        <taxon>Craniata</taxon>
        <taxon>Vertebrata</taxon>
        <taxon>Euteleostomi</taxon>
        <taxon>Mammalia</taxon>
        <taxon>Eutheria</taxon>
        <taxon>Laurasiatheria</taxon>
        <taxon>Artiodactyla</taxon>
        <taxon>Whippomorpha</taxon>
        <taxon>Cetacea</taxon>
        <taxon>Odontoceti</taxon>
        <taxon>Delphinidae</taxon>
        <taxon>Tursiops</taxon>
    </lineage>
</organism>
<evidence type="ECO:0000313" key="1">
    <source>
        <dbReference type="Proteomes" id="UP000245320"/>
    </source>
</evidence>
<dbReference type="InParanoid" id="A0A6J3Q3N9"/>